<dbReference type="Proteomes" id="UP000184032">
    <property type="component" value="Unassembled WGS sequence"/>
</dbReference>
<dbReference type="OrthoDB" id="9764088at2"/>
<dbReference type="PANTHER" id="PTHR12994">
    <property type="entry name" value="SECERNIN"/>
    <property type="match status" value="1"/>
</dbReference>
<evidence type="ECO:0000256" key="2">
    <source>
        <dbReference type="ARBA" id="ARBA00007225"/>
    </source>
</evidence>
<dbReference type="InterPro" id="IPR005322">
    <property type="entry name" value="Peptidase_C69"/>
</dbReference>
<dbReference type="EMBL" id="FQXI01000009">
    <property type="protein sequence ID" value="SHH43786.1"/>
    <property type="molecule type" value="Genomic_DNA"/>
</dbReference>
<dbReference type="RefSeq" id="WP_073184899.1">
    <property type="nucleotide sequence ID" value="NZ_FQXI01000009.1"/>
</dbReference>
<feature type="signal peptide" evidence="7">
    <location>
        <begin position="1"/>
        <end position="24"/>
    </location>
</feature>
<evidence type="ECO:0000256" key="6">
    <source>
        <dbReference type="RuleBase" id="RU364089"/>
    </source>
</evidence>
<evidence type="ECO:0000256" key="3">
    <source>
        <dbReference type="ARBA" id="ARBA00022670"/>
    </source>
</evidence>
<keyword evidence="7" id="KW-0732">Signal</keyword>
<feature type="chain" id="PRO_5012702937" description="Dipeptidase" evidence="7">
    <location>
        <begin position="25"/>
        <end position="492"/>
    </location>
</feature>
<evidence type="ECO:0000256" key="1">
    <source>
        <dbReference type="ARBA" id="ARBA00001670"/>
    </source>
</evidence>
<protein>
    <recommendedName>
        <fullName evidence="6">Dipeptidase</fullName>
        <ecNumber evidence="6">3.4.-.-</ecNumber>
    </recommendedName>
</protein>
<dbReference type="Pfam" id="PF03577">
    <property type="entry name" value="Peptidase_C69"/>
    <property type="match status" value="1"/>
</dbReference>
<dbReference type="NCBIfam" id="NF033678">
    <property type="entry name" value="C69_fam_dipept"/>
    <property type="match status" value="1"/>
</dbReference>
<comment type="similarity">
    <text evidence="2 6">Belongs to the peptidase C69 family.</text>
</comment>
<gene>
    <name evidence="8" type="ORF">SAMN02745245_01327</name>
</gene>
<keyword evidence="4 6" id="KW-0378">Hydrolase</keyword>
<evidence type="ECO:0000313" key="9">
    <source>
        <dbReference type="Proteomes" id="UP000184032"/>
    </source>
</evidence>
<keyword evidence="9" id="KW-1185">Reference proteome</keyword>
<reference evidence="8 9" key="1">
    <citation type="submission" date="2016-11" db="EMBL/GenBank/DDBJ databases">
        <authorList>
            <person name="Jaros S."/>
            <person name="Januszkiewicz K."/>
            <person name="Wedrychowicz H."/>
        </authorList>
    </citation>
    <scope>NUCLEOTIDE SEQUENCE [LARGE SCALE GENOMIC DNA]</scope>
    <source>
        <strain evidence="8 9">DSM 21120</strain>
    </source>
</reference>
<dbReference type="GO" id="GO:0006508">
    <property type="term" value="P:proteolysis"/>
    <property type="evidence" value="ECO:0007669"/>
    <property type="project" value="UniProtKB-KW"/>
</dbReference>
<sequence>MKKELLTLVLTGIMLFGTVSPALACTGTYVGKDVSENGSTLICRTEDIGGGHPKSFVVYPAADYKDTDVYEDITTGFKWPQALHTYEYCAVPDSDGYSDDGIYDEVGYNEMGVAITATISTYCNEAIEKIDPLIEDGLREADIATLVLSRCKTAREGVELLAEIVDKKGAAEGNIIMIADSEEAWYMEIVSGHEYAAVKLPTDVVAVIPNCMMIDYVDVNDKENVIASEKLISMPEENGLIKNVDGKFSVRATYAPPMEDYDRARVWGGQNYLAPSKNLDYNSDFNLFFKPDKKVSVRDVMELQKHRYEGTEYDVNKNPEVRAIGIERQVESHVIELRDDFPDKVPGILWLAMGNSEHNVYVPFFPNLEKTPDVYSKRSHVYDESQAYWMYRGLCTLSELNREKYGKSVREYWNTYQDNLIKTQEDRNKEFLVLYNQDPKKARTYATETAERLGMDAYGKAKKMYQELFAYIAADKAREKEEPFTTTLLSEK</sequence>
<comment type="catalytic activity">
    <reaction evidence="1">
        <text>an L-aminoacyl-L-amino acid + H2O = 2 an L-alpha-amino acid</text>
        <dbReference type="Rhea" id="RHEA:48940"/>
        <dbReference type="ChEBI" id="CHEBI:15377"/>
        <dbReference type="ChEBI" id="CHEBI:59869"/>
        <dbReference type="ChEBI" id="CHEBI:77460"/>
        <dbReference type="EC" id="3.4.13.19"/>
    </reaction>
</comment>
<dbReference type="Gene3D" id="3.60.60.10">
    <property type="entry name" value="Penicillin V Acylase, Chain A"/>
    <property type="match status" value="1"/>
</dbReference>
<proteinExistence type="inferred from homology"/>
<dbReference type="AlphaFoldDB" id="A0A1M5SZ84"/>
<evidence type="ECO:0000256" key="5">
    <source>
        <dbReference type="ARBA" id="ARBA00022997"/>
    </source>
</evidence>
<dbReference type="GO" id="GO:0070004">
    <property type="term" value="F:cysteine-type exopeptidase activity"/>
    <property type="evidence" value="ECO:0007669"/>
    <property type="project" value="InterPro"/>
</dbReference>
<keyword evidence="3 6" id="KW-0645">Protease</keyword>
<keyword evidence="5 6" id="KW-0224">Dipeptidase</keyword>
<name>A0A1M5SZ84_9FIRM</name>
<dbReference type="InterPro" id="IPR047804">
    <property type="entry name" value="C69_dipept_A-like"/>
</dbReference>
<dbReference type="GO" id="GO:0016805">
    <property type="term" value="F:dipeptidase activity"/>
    <property type="evidence" value="ECO:0007669"/>
    <property type="project" value="UniProtKB-KW"/>
</dbReference>
<accession>A0A1M5SZ84</accession>
<evidence type="ECO:0000256" key="7">
    <source>
        <dbReference type="SAM" id="SignalP"/>
    </source>
</evidence>
<dbReference type="PANTHER" id="PTHR12994:SF17">
    <property type="entry name" value="LD30995P"/>
    <property type="match status" value="1"/>
</dbReference>
<organism evidence="8 9">
    <name type="scientific">Anaerosphaera aminiphila DSM 21120</name>
    <dbReference type="NCBI Taxonomy" id="1120995"/>
    <lineage>
        <taxon>Bacteria</taxon>
        <taxon>Bacillati</taxon>
        <taxon>Bacillota</taxon>
        <taxon>Tissierellia</taxon>
        <taxon>Tissierellales</taxon>
        <taxon>Peptoniphilaceae</taxon>
        <taxon>Anaerosphaera</taxon>
    </lineage>
</organism>
<dbReference type="STRING" id="1120995.SAMN02745245_01327"/>
<dbReference type="EC" id="3.4.-.-" evidence="6"/>
<evidence type="ECO:0000313" key="8">
    <source>
        <dbReference type="EMBL" id="SHH43786.1"/>
    </source>
</evidence>
<evidence type="ECO:0000256" key="4">
    <source>
        <dbReference type="ARBA" id="ARBA00022801"/>
    </source>
</evidence>